<keyword evidence="5 9" id="KW-0479">Metal-binding</keyword>
<evidence type="ECO:0000256" key="1">
    <source>
        <dbReference type="ARBA" id="ARBA00001971"/>
    </source>
</evidence>
<dbReference type="EMBL" id="KN825547">
    <property type="protein sequence ID" value="KIK87086.1"/>
    <property type="molecule type" value="Genomic_DNA"/>
</dbReference>
<dbReference type="CDD" id="cd11065">
    <property type="entry name" value="CYP64-like"/>
    <property type="match status" value="1"/>
</dbReference>
<dbReference type="AlphaFoldDB" id="A0A0D0DM78"/>
<keyword evidence="6" id="KW-0560">Oxidoreductase</keyword>
<dbReference type="InterPro" id="IPR001128">
    <property type="entry name" value="Cyt_P450"/>
</dbReference>
<gene>
    <name evidence="11" type="ORF">PAXRUDRAFT_14451</name>
</gene>
<name>A0A0D0DM78_9AGAM</name>
<evidence type="ECO:0008006" key="13">
    <source>
        <dbReference type="Google" id="ProtNLM"/>
    </source>
</evidence>
<dbReference type="PRINTS" id="PR00463">
    <property type="entry name" value="EP450I"/>
</dbReference>
<dbReference type="Proteomes" id="UP000054538">
    <property type="component" value="Unassembled WGS sequence"/>
</dbReference>
<dbReference type="OrthoDB" id="2789670at2759"/>
<comment type="similarity">
    <text evidence="3">Belongs to the cytochrome P450 family.</text>
</comment>
<evidence type="ECO:0000313" key="11">
    <source>
        <dbReference type="EMBL" id="KIK87086.1"/>
    </source>
</evidence>
<dbReference type="InterPro" id="IPR036396">
    <property type="entry name" value="Cyt_P450_sf"/>
</dbReference>
<dbReference type="Gene3D" id="1.10.630.10">
    <property type="entry name" value="Cytochrome P450"/>
    <property type="match status" value="1"/>
</dbReference>
<dbReference type="GO" id="GO:0016705">
    <property type="term" value="F:oxidoreductase activity, acting on paired donors, with incorporation or reduction of molecular oxygen"/>
    <property type="evidence" value="ECO:0007669"/>
    <property type="project" value="InterPro"/>
</dbReference>
<dbReference type="PANTHER" id="PTHR46300">
    <property type="entry name" value="P450, PUTATIVE (EUROFUNG)-RELATED-RELATED"/>
    <property type="match status" value="1"/>
</dbReference>
<reference evidence="12" key="2">
    <citation type="submission" date="2015-01" db="EMBL/GenBank/DDBJ databases">
        <title>Evolutionary Origins and Diversification of the Mycorrhizal Mutualists.</title>
        <authorList>
            <consortium name="DOE Joint Genome Institute"/>
            <consortium name="Mycorrhizal Genomics Consortium"/>
            <person name="Kohler A."/>
            <person name="Kuo A."/>
            <person name="Nagy L.G."/>
            <person name="Floudas D."/>
            <person name="Copeland A."/>
            <person name="Barry K.W."/>
            <person name="Cichocki N."/>
            <person name="Veneault-Fourrey C."/>
            <person name="LaButti K."/>
            <person name="Lindquist E.A."/>
            <person name="Lipzen A."/>
            <person name="Lundell T."/>
            <person name="Morin E."/>
            <person name="Murat C."/>
            <person name="Riley R."/>
            <person name="Ohm R."/>
            <person name="Sun H."/>
            <person name="Tunlid A."/>
            <person name="Henrissat B."/>
            <person name="Grigoriev I.V."/>
            <person name="Hibbett D.S."/>
            <person name="Martin F."/>
        </authorList>
    </citation>
    <scope>NUCLEOTIDE SEQUENCE [LARGE SCALE GENOMIC DNA]</scope>
    <source>
        <strain evidence="12">Ve08.2h10</strain>
    </source>
</reference>
<evidence type="ECO:0000256" key="7">
    <source>
        <dbReference type="ARBA" id="ARBA00023004"/>
    </source>
</evidence>
<comment type="pathway">
    <text evidence="2">Secondary metabolite biosynthesis.</text>
</comment>
<feature type="binding site" description="axial binding residue" evidence="9">
    <location>
        <position position="440"/>
    </location>
    <ligand>
        <name>heme</name>
        <dbReference type="ChEBI" id="CHEBI:30413"/>
    </ligand>
    <ligandPart>
        <name>Fe</name>
        <dbReference type="ChEBI" id="CHEBI:18248"/>
    </ligandPart>
</feature>
<evidence type="ECO:0000256" key="6">
    <source>
        <dbReference type="ARBA" id="ARBA00023002"/>
    </source>
</evidence>
<reference evidence="11 12" key="1">
    <citation type="submission" date="2014-04" db="EMBL/GenBank/DDBJ databases">
        <authorList>
            <consortium name="DOE Joint Genome Institute"/>
            <person name="Kuo A."/>
            <person name="Kohler A."/>
            <person name="Jargeat P."/>
            <person name="Nagy L.G."/>
            <person name="Floudas D."/>
            <person name="Copeland A."/>
            <person name="Barry K.W."/>
            <person name="Cichocki N."/>
            <person name="Veneault-Fourrey C."/>
            <person name="LaButti K."/>
            <person name="Lindquist E.A."/>
            <person name="Lipzen A."/>
            <person name="Lundell T."/>
            <person name="Morin E."/>
            <person name="Murat C."/>
            <person name="Sun H."/>
            <person name="Tunlid A."/>
            <person name="Henrissat B."/>
            <person name="Grigoriev I.V."/>
            <person name="Hibbett D.S."/>
            <person name="Martin F."/>
            <person name="Nordberg H.P."/>
            <person name="Cantor M.N."/>
            <person name="Hua S.X."/>
        </authorList>
    </citation>
    <scope>NUCLEOTIDE SEQUENCE [LARGE SCALE GENOMIC DNA]</scope>
    <source>
        <strain evidence="11 12">Ve08.2h10</strain>
    </source>
</reference>
<evidence type="ECO:0000256" key="2">
    <source>
        <dbReference type="ARBA" id="ARBA00005179"/>
    </source>
</evidence>
<dbReference type="SUPFAM" id="SSF48264">
    <property type="entry name" value="Cytochrome P450"/>
    <property type="match status" value="1"/>
</dbReference>
<dbReference type="GO" id="GO:0004497">
    <property type="term" value="F:monooxygenase activity"/>
    <property type="evidence" value="ECO:0007669"/>
    <property type="project" value="UniProtKB-KW"/>
</dbReference>
<dbReference type="GO" id="GO:0020037">
    <property type="term" value="F:heme binding"/>
    <property type="evidence" value="ECO:0007669"/>
    <property type="project" value="InterPro"/>
</dbReference>
<dbReference type="InParanoid" id="A0A0D0DM78"/>
<evidence type="ECO:0000256" key="8">
    <source>
        <dbReference type="ARBA" id="ARBA00023033"/>
    </source>
</evidence>
<organism evidence="11 12">
    <name type="scientific">Paxillus rubicundulus Ve08.2h10</name>
    <dbReference type="NCBI Taxonomy" id="930991"/>
    <lineage>
        <taxon>Eukaryota</taxon>
        <taxon>Fungi</taxon>
        <taxon>Dikarya</taxon>
        <taxon>Basidiomycota</taxon>
        <taxon>Agaricomycotina</taxon>
        <taxon>Agaricomycetes</taxon>
        <taxon>Agaricomycetidae</taxon>
        <taxon>Boletales</taxon>
        <taxon>Paxilineae</taxon>
        <taxon>Paxillaceae</taxon>
        <taxon>Paxillus</taxon>
    </lineage>
</organism>
<keyword evidence="10" id="KW-0732">Signal</keyword>
<dbReference type="HOGENOM" id="CLU_001570_2_3_1"/>
<comment type="cofactor">
    <cofactor evidence="1 9">
        <name>heme</name>
        <dbReference type="ChEBI" id="CHEBI:30413"/>
    </cofactor>
</comment>
<sequence>MIVALIVSVAVLLAVEVVRQLRRPSRSSRPPLPPGPKPIPFLGNVLELNTEAPYRTYAEWSKTYGDILYTRILNQEIIVLNSEGAAVELLERRSTKYSDRPFIATAGLFGWEWATALARYGPRLRQHRRLYHQSFHAGASMSYRPRQLQAAYEMLARILDDPTHYAEHFDRFAATVVLSVTYGYDINGGEAFAKSLKHAADIFARVGNPESAALCAALPFVKKLPAWFPFMRFKYEAAECAKLAKDARNQSYAWVRQQVDEGTAKQSMVADAMDGLGDDTQDHQLVQAIKDSAATLYSGSVQTRGQTNAMLLMFVYHMMHHPEVQVRAQVEIDRVVGTQRLPDFGDRPALPYIDALVRETLRCHPILPIAIPHATTEDDVYEGYRIPKGTTVMANIWAISQNEAKYPNPTAFLPERFLRSDGTLNDDNVPWIYGFGRRICPGRYVADASLWSAMVCILALFNIEKTVGSEDIKWETGMSSYPLPFPCKFVPRGKDTDGPTLASLIYAHRVDY</sequence>
<dbReference type="Pfam" id="PF00067">
    <property type="entry name" value="p450"/>
    <property type="match status" value="1"/>
</dbReference>
<keyword evidence="4 9" id="KW-0349">Heme</keyword>
<dbReference type="InterPro" id="IPR050364">
    <property type="entry name" value="Cytochrome_P450_fung"/>
</dbReference>
<dbReference type="GO" id="GO:0005506">
    <property type="term" value="F:iron ion binding"/>
    <property type="evidence" value="ECO:0007669"/>
    <property type="project" value="InterPro"/>
</dbReference>
<dbReference type="STRING" id="930991.A0A0D0DM78"/>
<keyword evidence="7 9" id="KW-0408">Iron</keyword>
<feature type="chain" id="PRO_5002209063" description="Cytochrome P450" evidence="10">
    <location>
        <begin position="21"/>
        <end position="512"/>
    </location>
</feature>
<protein>
    <recommendedName>
        <fullName evidence="13">Cytochrome P450</fullName>
    </recommendedName>
</protein>
<evidence type="ECO:0000313" key="12">
    <source>
        <dbReference type="Proteomes" id="UP000054538"/>
    </source>
</evidence>
<evidence type="ECO:0000256" key="4">
    <source>
        <dbReference type="ARBA" id="ARBA00022617"/>
    </source>
</evidence>
<feature type="signal peptide" evidence="10">
    <location>
        <begin position="1"/>
        <end position="20"/>
    </location>
</feature>
<evidence type="ECO:0000256" key="9">
    <source>
        <dbReference type="PIRSR" id="PIRSR602401-1"/>
    </source>
</evidence>
<dbReference type="PANTHER" id="PTHR46300:SF7">
    <property type="entry name" value="P450, PUTATIVE (EUROFUNG)-RELATED"/>
    <property type="match status" value="1"/>
</dbReference>
<evidence type="ECO:0000256" key="5">
    <source>
        <dbReference type="ARBA" id="ARBA00022723"/>
    </source>
</evidence>
<proteinExistence type="inferred from homology"/>
<evidence type="ECO:0000256" key="10">
    <source>
        <dbReference type="SAM" id="SignalP"/>
    </source>
</evidence>
<dbReference type="InterPro" id="IPR002401">
    <property type="entry name" value="Cyt_P450_E_grp-I"/>
</dbReference>
<accession>A0A0D0DM78</accession>
<evidence type="ECO:0000256" key="3">
    <source>
        <dbReference type="ARBA" id="ARBA00010617"/>
    </source>
</evidence>
<dbReference type="PRINTS" id="PR00385">
    <property type="entry name" value="P450"/>
</dbReference>
<keyword evidence="12" id="KW-1185">Reference proteome</keyword>
<keyword evidence="8" id="KW-0503">Monooxygenase</keyword>